<name>A0A4R8IE59_9FLAO</name>
<dbReference type="Proteomes" id="UP000295313">
    <property type="component" value="Unassembled WGS sequence"/>
</dbReference>
<gene>
    <name evidence="1" type="ORF">B0I22_0895</name>
</gene>
<protein>
    <submittedName>
        <fullName evidence="1">Uncharacterized protein</fullName>
    </submittedName>
</protein>
<dbReference type="OrthoDB" id="1488560at2"/>
<reference evidence="1 2" key="1">
    <citation type="submission" date="2019-03" db="EMBL/GenBank/DDBJ databases">
        <title>Genomic Encyclopedia of Type Strains, Phase III (KMG-III): the genomes of soil and plant-associated and newly described type strains.</title>
        <authorList>
            <person name="Whitman W."/>
        </authorList>
    </citation>
    <scope>NUCLEOTIDE SEQUENCE [LARGE SCALE GENOMIC DNA]</scope>
    <source>
        <strain evidence="1 2">CGMCC 1.12802</strain>
    </source>
</reference>
<evidence type="ECO:0000313" key="2">
    <source>
        <dbReference type="Proteomes" id="UP000295313"/>
    </source>
</evidence>
<organism evidence="1 2">
    <name type="scientific">Epilithonimonas xixisoli</name>
    <dbReference type="NCBI Taxonomy" id="1476462"/>
    <lineage>
        <taxon>Bacteria</taxon>
        <taxon>Pseudomonadati</taxon>
        <taxon>Bacteroidota</taxon>
        <taxon>Flavobacteriia</taxon>
        <taxon>Flavobacteriales</taxon>
        <taxon>Weeksellaceae</taxon>
        <taxon>Chryseobacterium group</taxon>
        <taxon>Epilithonimonas</taxon>
    </lineage>
</organism>
<accession>A0A4R8IE59</accession>
<dbReference type="RefSeq" id="WP_133943390.1">
    <property type="nucleotide sequence ID" value="NZ_SOEO01000001.1"/>
</dbReference>
<keyword evidence="2" id="KW-1185">Reference proteome</keyword>
<dbReference type="EMBL" id="SOEO01000001">
    <property type="protein sequence ID" value="TDX86746.1"/>
    <property type="molecule type" value="Genomic_DNA"/>
</dbReference>
<proteinExistence type="predicted"/>
<evidence type="ECO:0000313" key="1">
    <source>
        <dbReference type="EMBL" id="TDX86746.1"/>
    </source>
</evidence>
<sequence length="346" mass="41575">MSLYLLTFQNYASIPDKKYIFYRRVINALFSEHDSKTKLGFVREKQCGLDQEQFEEILKSFSFLSYFESEFVFDSDYIMKKLKIIKSKKSIEFDNNSFITDLKSAISLWVDDDGEISFSHRSLQEYFTALFISELKETENRRVYEKIINKFDTKHNLLIREIENLLLLLKEIDLYNYTQYFHYNLLLTLKKDFESIPQDTNEKKLVRFFMEGFVNRRLISKSNDSINIFPMRTALLRKTIYIHIPFTKKLNEYLIQELKDNKIFDYKIDNFVNSKTKRQTDASFKLVTSHLEFTDELFDEFFNLLDQDFISQLTKEFVLFLDTEILETEEFIKETKTNEKDLVDLI</sequence>
<dbReference type="AlphaFoldDB" id="A0A4R8IE59"/>
<comment type="caution">
    <text evidence="1">The sequence shown here is derived from an EMBL/GenBank/DDBJ whole genome shotgun (WGS) entry which is preliminary data.</text>
</comment>